<dbReference type="InterPro" id="IPR029444">
    <property type="entry name" value="INTS5_C"/>
</dbReference>
<keyword evidence="3" id="KW-0479">Metal-binding</keyword>
<dbReference type="AlphaFoldDB" id="A0A836EM66"/>
<dbReference type="GO" id="GO:0005509">
    <property type="term" value="F:calcium ion binding"/>
    <property type="evidence" value="ECO:0007669"/>
    <property type="project" value="TreeGrafter"/>
</dbReference>
<feature type="non-terminal residue" evidence="7">
    <location>
        <position position="1207"/>
    </location>
</feature>
<evidence type="ECO:0000259" key="4">
    <source>
        <dbReference type="Pfam" id="PF08450"/>
    </source>
</evidence>
<comment type="caution">
    <text evidence="7">The sequence shown here is derived from an EMBL/GenBank/DDBJ whole genome shotgun (WGS) entry which is preliminary data.</text>
</comment>
<dbReference type="InterPro" id="IPR011042">
    <property type="entry name" value="6-blade_b-propeller_TolB-like"/>
</dbReference>
<dbReference type="EMBL" id="JAANIA010002293">
    <property type="protein sequence ID" value="KAG5316594.1"/>
    <property type="molecule type" value="Genomic_DNA"/>
</dbReference>
<dbReference type="GO" id="GO:0019853">
    <property type="term" value="P:L-ascorbic acid biosynthetic process"/>
    <property type="evidence" value="ECO:0007669"/>
    <property type="project" value="TreeGrafter"/>
</dbReference>
<feature type="active site" description="Proton donor/acceptor" evidence="2">
    <location>
        <position position="1110"/>
    </location>
</feature>
<sequence>MEIQKHGRLSYQHALSTGKLSSDYSKRGNLPVNAGINDFMQQWMSCRATRTLIDITAQCLQCLMHSDTESCIKALLDTSVIHSPYFDWVVAHVGSCFPNTVITRVLSCGLKDFCAMGYEHNVKNPKLNSVVGILGHLAGSHFQDIRKALLDLFEWSLEEDINLDEDTKKQKLATIPFLLNLASLSQTLLKAITSDVLQILKSDIIPRLALFAADWCKYFDNQPAALMDLTVHLILGCEQGASQIINVLLDISLNTSNVGYHSVNAAQNVKNICREILELILQEIDLLLRTHGPQSANIHLLSSIKQEISLIVPMLLNPNPLRVQTAVRLLCFLRSQNPNIVVSTVSYMLMKAQTMFHLAALIRLITNNVVQFPTSKSVTENMLAGHDYFTQVLEQALREIHYKNVIEKEESKQLFKNLILMLKQVWEKSNKVEILQSQMISRALRANLYQISCLLMRSDDFNLTNDIITLLDLLSTSENDHILDIELMLKLTRAIIQYFFLCIAQTDIIKKEQGVKMVCHLLKDLTCHSTSARVLALREILGNSINNEQAKYFGAKEKFEPHFEEMLLLHQNHKQVTSTMLAQRHSSVFHAGVIGHGPRRLPPENSINKEIITLNKMLLIDVIKACCSNQESDRYPINLDALTMVSLLLVELVSPDVMYNGLPWPDEEFTKVTIERDLQIRRKFKDVPLLWTLLELTAWYRPALAYCSVLLRGITATVMANWNTEEGVSLVNIMALGQLLPPPLASIRDILPVLQPHQIAPNLGTLYRVDDDLEPKKKISPVTISNGLAWNIEDDTLYYIDSTPRQVAAYDYNPNNGTISNKRIVFDLNKTDLKGLPDGMTIDTDGNLWIALFGGSRVICVDPKTKKVLCKVEIPAENVTSVAFGGPLLDTLYVTTSGFNISVEQRQATPYAGAIFAVTGLEVRGLLANSFTMIDFHNALSEHGNIGIAIPVAGTIDQFVAGAGKDVVLVTWDGKSNKSNVPVKVLFSLDSQVSTRTYDGKVDPTGRLWIGTMSDKVAMNKMAWTDMNKMAVIPKQGSLYRINDDLKPEKKISSVTISNGLAWNRQHSLMYYIDTLTQIVAYDYSPNNGTISNKKIVFDLNRTNLKGLLDGMTTDTNGNIWIALFGGSRVIGVRPKTGTVLCKVELPVKNVISATFGGPLLDTLYVTTTGYTLDKEQILNPQAGAVFAIKGLEVRGVPDNMFKLAKY</sequence>
<name>A0A836EM66_9HYME</name>
<reference evidence="7" key="1">
    <citation type="submission" date="2020-02" db="EMBL/GenBank/DDBJ databases">
        <title>Relaxed selection underlies rapid genomic changes in the transitions from sociality to social parasitism in ants.</title>
        <authorList>
            <person name="Bi X."/>
        </authorList>
    </citation>
    <scope>NUCLEOTIDE SEQUENCE</scope>
    <source>
        <strain evidence="7">BGI-DK2014c</strain>
        <tissue evidence="7">Whole body</tissue>
    </source>
</reference>
<dbReference type="InterPro" id="IPR013658">
    <property type="entry name" value="SGL"/>
</dbReference>
<feature type="binding site" evidence="3">
    <location>
        <position position="1110"/>
    </location>
    <ligand>
        <name>a divalent metal cation</name>
        <dbReference type="ChEBI" id="CHEBI:60240"/>
    </ligand>
</feature>
<dbReference type="SUPFAM" id="SSF63829">
    <property type="entry name" value="Calcium-dependent phosphotriesterase"/>
    <property type="match status" value="2"/>
</dbReference>
<evidence type="ECO:0000259" key="6">
    <source>
        <dbReference type="Pfam" id="PF14838"/>
    </source>
</evidence>
<dbReference type="Pfam" id="PF14837">
    <property type="entry name" value="INTS5_N"/>
    <property type="match status" value="1"/>
</dbReference>
<evidence type="ECO:0000256" key="2">
    <source>
        <dbReference type="PIRSR" id="PIRSR605511-1"/>
    </source>
</evidence>
<accession>A0A836EM66</accession>
<dbReference type="Proteomes" id="UP000668214">
    <property type="component" value="Unassembled WGS sequence"/>
</dbReference>
<evidence type="ECO:0000256" key="1">
    <source>
        <dbReference type="ARBA" id="ARBA00008853"/>
    </source>
</evidence>
<feature type="domain" description="SMP-30/Gluconolactonase/LRE-like region" evidence="4">
    <location>
        <begin position="941"/>
        <end position="1169"/>
    </location>
</feature>
<dbReference type="Pfam" id="PF14838">
    <property type="entry name" value="INTS5_C"/>
    <property type="match status" value="1"/>
</dbReference>
<comment type="similarity">
    <text evidence="1">Belongs to the SMP-30/CGR1 family.</text>
</comment>
<comment type="cofactor">
    <cofactor evidence="3">
        <name>Zn(2+)</name>
        <dbReference type="ChEBI" id="CHEBI:29105"/>
    </cofactor>
    <text evidence="3">Binds 1 divalent metal cation per subunit.</text>
</comment>
<evidence type="ECO:0000259" key="5">
    <source>
        <dbReference type="Pfam" id="PF14837"/>
    </source>
</evidence>
<feature type="non-terminal residue" evidence="7">
    <location>
        <position position="1"/>
    </location>
</feature>
<dbReference type="InterPro" id="IPR005511">
    <property type="entry name" value="SMP-30"/>
</dbReference>
<dbReference type="Gene3D" id="2.120.10.30">
    <property type="entry name" value="TolB, C-terminal domain"/>
    <property type="match status" value="2"/>
</dbReference>
<feature type="domain" description="SMP-30/Gluconolactonase/LRE-like region" evidence="4">
    <location>
        <begin position="763"/>
        <end position="897"/>
    </location>
</feature>
<dbReference type="InterPro" id="IPR029445">
    <property type="entry name" value="INTS5_N"/>
</dbReference>
<dbReference type="PANTHER" id="PTHR10907:SF47">
    <property type="entry name" value="REGUCALCIN"/>
    <property type="match status" value="1"/>
</dbReference>
<organism evidence="7 8">
    <name type="scientific">Pseudoatta argentina</name>
    <dbReference type="NCBI Taxonomy" id="621737"/>
    <lineage>
        <taxon>Eukaryota</taxon>
        <taxon>Metazoa</taxon>
        <taxon>Ecdysozoa</taxon>
        <taxon>Arthropoda</taxon>
        <taxon>Hexapoda</taxon>
        <taxon>Insecta</taxon>
        <taxon>Pterygota</taxon>
        <taxon>Neoptera</taxon>
        <taxon>Endopterygota</taxon>
        <taxon>Hymenoptera</taxon>
        <taxon>Apocrita</taxon>
        <taxon>Aculeata</taxon>
        <taxon>Formicoidea</taxon>
        <taxon>Formicidae</taxon>
        <taxon>Myrmicinae</taxon>
        <taxon>Pseudoatta</taxon>
    </lineage>
</organism>
<feature type="binding site" evidence="3">
    <location>
        <position position="996"/>
    </location>
    <ligand>
        <name>substrate</name>
    </ligand>
</feature>
<evidence type="ECO:0000313" key="7">
    <source>
        <dbReference type="EMBL" id="KAG5316594.1"/>
    </source>
</evidence>
<proteinExistence type="inferred from homology"/>
<feature type="domain" description="Integrator complex subunit 5 N-terminal" evidence="5">
    <location>
        <begin position="17"/>
        <end position="115"/>
    </location>
</feature>
<dbReference type="GO" id="GO:0004341">
    <property type="term" value="F:gluconolactonase activity"/>
    <property type="evidence" value="ECO:0007669"/>
    <property type="project" value="TreeGrafter"/>
</dbReference>
<protein>
    <submittedName>
        <fullName evidence="7">INT5 protein</fullName>
    </submittedName>
</protein>
<evidence type="ECO:0000256" key="3">
    <source>
        <dbReference type="PIRSR" id="PIRSR605511-2"/>
    </source>
</evidence>
<feature type="binding site" evidence="3">
    <location>
        <position position="1059"/>
    </location>
    <ligand>
        <name>a divalent metal cation</name>
        <dbReference type="ChEBI" id="CHEBI:60240"/>
    </ligand>
</feature>
<dbReference type="PRINTS" id="PR01790">
    <property type="entry name" value="SMP30FAMILY"/>
</dbReference>
<gene>
    <name evidence="7" type="primary">Ints5</name>
    <name evidence="7" type="ORF">G6Z78_0012698</name>
</gene>
<keyword evidence="8" id="KW-1185">Reference proteome</keyword>
<dbReference type="Pfam" id="PF08450">
    <property type="entry name" value="SGL"/>
    <property type="match status" value="2"/>
</dbReference>
<feature type="domain" description="Integrator complex subunit 5 C-terminal" evidence="6">
    <location>
        <begin position="126"/>
        <end position="759"/>
    </location>
</feature>
<evidence type="ECO:0000313" key="8">
    <source>
        <dbReference type="Proteomes" id="UP000668214"/>
    </source>
</evidence>
<keyword evidence="3" id="KW-0862">Zinc</keyword>
<dbReference type="PANTHER" id="PTHR10907">
    <property type="entry name" value="REGUCALCIN"/>
    <property type="match status" value="1"/>
</dbReference>